<dbReference type="AlphaFoldDB" id="A0A0D8IBV8"/>
<dbReference type="PATRIC" id="fig|84022.5.peg.3694"/>
<gene>
    <name evidence="1" type="ORF">CACET_c35330</name>
</gene>
<reference evidence="1 2" key="1">
    <citation type="submission" date="2014-10" db="EMBL/GenBank/DDBJ databases">
        <title>Genome sequence of Clostridium aceticum DSM 1496.</title>
        <authorList>
            <person name="Poehlein A."/>
            <person name="Schiel-Bengelsdorf B."/>
            <person name="Gottschalk G."/>
            <person name="Duerre P."/>
            <person name="Daniel R."/>
        </authorList>
    </citation>
    <scope>NUCLEOTIDE SEQUENCE [LARGE SCALE GENOMIC DNA]</scope>
    <source>
        <strain evidence="1 2">DSM 1496</strain>
    </source>
</reference>
<dbReference type="OrthoDB" id="3034917at2"/>
<dbReference type="Proteomes" id="UP000035704">
    <property type="component" value="Chromosome"/>
</dbReference>
<protein>
    <submittedName>
        <fullName evidence="1">Uncharacterized protein</fullName>
    </submittedName>
</protein>
<dbReference type="EMBL" id="CP009687">
    <property type="protein sequence ID" value="AKL96964.1"/>
    <property type="molecule type" value="Genomic_DNA"/>
</dbReference>
<sequence length="126" mass="14575">MKVVVATVLILVVFFTSSLVLNQYIERSAKELTDMIQKLEAAVQEESWEEGQMHMEKVVEQWHETRSMWQTFLEHYEIDVIDIVLAKVEKYVTIEERALALGGIAELELLIEHVIGKGEFKLTNIL</sequence>
<evidence type="ECO:0000313" key="1">
    <source>
        <dbReference type="EMBL" id="AKL96964.1"/>
    </source>
</evidence>
<evidence type="ECO:0000313" key="2">
    <source>
        <dbReference type="Proteomes" id="UP000035704"/>
    </source>
</evidence>
<dbReference type="RefSeq" id="WP_044824379.1">
    <property type="nucleotide sequence ID" value="NZ_CP009687.1"/>
</dbReference>
<organism evidence="1 2">
    <name type="scientific">Clostridium aceticum</name>
    <dbReference type="NCBI Taxonomy" id="84022"/>
    <lineage>
        <taxon>Bacteria</taxon>
        <taxon>Bacillati</taxon>
        <taxon>Bacillota</taxon>
        <taxon>Clostridia</taxon>
        <taxon>Eubacteriales</taxon>
        <taxon>Clostridiaceae</taxon>
        <taxon>Clostridium</taxon>
    </lineage>
</organism>
<accession>A0A0D8IBV8</accession>
<dbReference type="STRING" id="84022.CACET_c35330"/>
<dbReference type="KEGG" id="cace:CACET_c35330"/>
<dbReference type="InterPro" id="IPR025373">
    <property type="entry name" value="DUF4363"/>
</dbReference>
<keyword evidence="2" id="KW-1185">Reference proteome</keyword>
<name>A0A0D8IBV8_9CLOT</name>
<dbReference type="Pfam" id="PF14276">
    <property type="entry name" value="DUF4363"/>
    <property type="match status" value="1"/>
</dbReference>
<proteinExistence type="predicted"/>